<dbReference type="PANTHER" id="PTHR42894">
    <property type="entry name" value="N-(5'-PHOSPHORIBOSYL)ANTHRANILATE ISOMERASE"/>
    <property type="match status" value="1"/>
</dbReference>
<evidence type="ECO:0000256" key="5">
    <source>
        <dbReference type="ARBA" id="ARBA00022605"/>
    </source>
</evidence>
<evidence type="ECO:0000256" key="9">
    <source>
        <dbReference type="HAMAP-Rule" id="MF_00135"/>
    </source>
</evidence>
<comment type="similarity">
    <text evidence="9">Belongs to the TrpF family.</text>
</comment>
<accession>A0A4Y7RKL5</accession>
<name>A0A4Y7RKL5_9FIRM</name>
<dbReference type="HAMAP" id="MF_00135">
    <property type="entry name" value="PRAI"/>
    <property type="match status" value="1"/>
</dbReference>
<evidence type="ECO:0000256" key="4">
    <source>
        <dbReference type="ARBA" id="ARBA00022272"/>
    </source>
</evidence>
<comment type="caution">
    <text evidence="11">The sequence shown here is derived from an EMBL/GenBank/DDBJ whole genome shotgun (WGS) entry which is preliminary data.</text>
</comment>
<evidence type="ECO:0000256" key="7">
    <source>
        <dbReference type="ARBA" id="ARBA00023141"/>
    </source>
</evidence>
<reference evidence="11 12" key="1">
    <citation type="journal article" date="2018" name="Environ. Microbiol.">
        <title>Novel energy conservation strategies and behaviour of Pelotomaculum schinkii driving syntrophic propionate catabolism.</title>
        <authorList>
            <person name="Hidalgo-Ahumada C.A.P."/>
            <person name="Nobu M.K."/>
            <person name="Narihiro T."/>
            <person name="Tamaki H."/>
            <person name="Liu W.T."/>
            <person name="Kamagata Y."/>
            <person name="Stams A.J.M."/>
            <person name="Imachi H."/>
            <person name="Sousa D.Z."/>
        </authorList>
    </citation>
    <scope>NUCLEOTIDE SEQUENCE [LARGE SCALE GENOMIC DNA]</scope>
    <source>
        <strain evidence="11 12">MGP</strain>
    </source>
</reference>
<dbReference type="PANTHER" id="PTHR42894:SF1">
    <property type="entry name" value="N-(5'-PHOSPHORIBOSYL)ANTHRANILATE ISOMERASE"/>
    <property type="match status" value="1"/>
</dbReference>
<dbReference type="InterPro" id="IPR044643">
    <property type="entry name" value="TrpF_fam"/>
</dbReference>
<evidence type="ECO:0000313" key="11">
    <source>
        <dbReference type="EMBL" id="TEB09393.1"/>
    </source>
</evidence>
<dbReference type="Pfam" id="PF00697">
    <property type="entry name" value="PRAI"/>
    <property type="match status" value="1"/>
</dbReference>
<evidence type="ECO:0000256" key="3">
    <source>
        <dbReference type="ARBA" id="ARBA00012572"/>
    </source>
</evidence>
<dbReference type="InterPro" id="IPR001240">
    <property type="entry name" value="PRAI_dom"/>
</dbReference>
<keyword evidence="8 9" id="KW-0413">Isomerase</keyword>
<evidence type="ECO:0000256" key="1">
    <source>
        <dbReference type="ARBA" id="ARBA00001164"/>
    </source>
</evidence>
<feature type="domain" description="N-(5'phosphoribosyl) anthranilate isomerase (PRAI)" evidence="10">
    <location>
        <begin position="7"/>
        <end position="222"/>
    </location>
</feature>
<keyword evidence="5 9" id="KW-0028">Amino-acid biosynthesis</keyword>
<evidence type="ECO:0000256" key="6">
    <source>
        <dbReference type="ARBA" id="ARBA00022822"/>
    </source>
</evidence>
<dbReference type="CDD" id="cd00405">
    <property type="entry name" value="PRAI"/>
    <property type="match status" value="1"/>
</dbReference>
<dbReference type="AlphaFoldDB" id="A0A4Y7RKL5"/>
<dbReference type="InterPro" id="IPR013785">
    <property type="entry name" value="Aldolase_TIM"/>
</dbReference>
<dbReference type="EC" id="5.3.1.24" evidence="3 9"/>
<keyword evidence="7 9" id="KW-0057">Aromatic amino acid biosynthesis</keyword>
<keyword evidence="12" id="KW-1185">Reference proteome</keyword>
<sequence length="232" mass="25130">MKDGCRVKICGITSLNDARLAANAGADYIGMIIDVRFSPRSMGLNEAGQIFKHAPLPAVALVHQMEPDKLDQLLLKLRPHAVQFLSPEGPELAGRLKDRQPGLQIWQSLFMPAGGEVGDGYDFRTLVLKTRQCREAGIDAVLFDTAVLSSGRCGGTGLTGDWELAARLVREAALPVFLAGGIKPGNVRRAVEKVRPFGIDLSSGVEEYPGKKSPAELKALMEALEQAENRKR</sequence>
<evidence type="ECO:0000259" key="10">
    <source>
        <dbReference type="Pfam" id="PF00697"/>
    </source>
</evidence>
<keyword evidence="6 9" id="KW-0822">Tryptophan biosynthesis</keyword>
<dbReference type="GO" id="GO:0004640">
    <property type="term" value="F:phosphoribosylanthranilate isomerase activity"/>
    <property type="evidence" value="ECO:0007669"/>
    <property type="project" value="UniProtKB-UniRule"/>
</dbReference>
<dbReference type="OrthoDB" id="9786954at2"/>
<dbReference type="GO" id="GO:0000162">
    <property type="term" value="P:L-tryptophan biosynthetic process"/>
    <property type="evidence" value="ECO:0007669"/>
    <property type="project" value="UniProtKB-UniRule"/>
</dbReference>
<protein>
    <recommendedName>
        <fullName evidence="4 9">N-(5'-phosphoribosyl)anthranilate isomerase</fullName>
        <shortName evidence="9">PRAI</shortName>
        <ecNumber evidence="3 9">5.3.1.24</ecNumber>
    </recommendedName>
</protein>
<dbReference type="InterPro" id="IPR011060">
    <property type="entry name" value="RibuloseP-bd_barrel"/>
</dbReference>
<evidence type="ECO:0000313" key="12">
    <source>
        <dbReference type="Proteomes" id="UP000297597"/>
    </source>
</evidence>
<dbReference type="Gene3D" id="3.20.20.70">
    <property type="entry name" value="Aldolase class I"/>
    <property type="match status" value="1"/>
</dbReference>
<comment type="pathway">
    <text evidence="2 9">Amino-acid biosynthesis; L-tryptophan biosynthesis; L-tryptophan from chorismate: step 3/5.</text>
</comment>
<dbReference type="UniPathway" id="UPA00035">
    <property type="reaction ID" value="UER00042"/>
</dbReference>
<dbReference type="EMBL" id="QFFZ01000049">
    <property type="protein sequence ID" value="TEB09393.1"/>
    <property type="molecule type" value="Genomic_DNA"/>
</dbReference>
<dbReference type="RefSeq" id="WP_134215081.1">
    <property type="nucleotide sequence ID" value="NZ_QFFZ01000049.1"/>
</dbReference>
<dbReference type="SUPFAM" id="SSF51366">
    <property type="entry name" value="Ribulose-phoshate binding barrel"/>
    <property type="match status" value="1"/>
</dbReference>
<evidence type="ECO:0000256" key="2">
    <source>
        <dbReference type="ARBA" id="ARBA00004664"/>
    </source>
</evidence>
<evidence type="ECO:0000256" key="8">
    <source>
        <dbReference type="ARBA" id="ARBA00023235"/>
    </source>
</evidence>
<organism evidence="11 12">
    <name type="scientific">Pelotomaculum propionicicum</name>
    <dbReference type="NCBI Taxonomy" id="258475"/>
    <lineage>
        <taxon>Bacteria</taxon>
        <taxon>Bacillati</taxon>
        <taxon>Bacillota</taxon>
        <taxon>Clostridia</taxon>
        <taxon>Eubacteriales</taxon>
        <taxon>Desulfotomaculaceae</taxon>
        <taxon>Pelotomaculum</taxon>
    </lineage>
</organism>
<gene>
    <name evidence="9 11" type="primary">trpF</name>
    <name evidence="11" type="ORF">Pmgp_03164</name>
</gene>
<comment type="catalytic activity">
    <reaction evidence="1 9">
        <text>N-(5-phospho-beta-D-ribosyl)anthranilate = 1-(2-carboxyphenylamino)-1-deoxy-D-ribulose 5-phosphate</text>
        <dbReference type="Rhea" id="RHEA:21540"/>
        <dbReference type="ChEBI" id="CHEBI:18277"/>
        <dbReference type="ChEBI" id="CHEBI:58613"/>
        <dbReference type="EC" id="5.3.1.24"/>
    </reaction>
</comment>
<proteinExistence type="inferred from homology"/>
<dbReference type="Proteomes" id="UP000297597">
    <property type="component" value="Unassembled WGS sequence"/>
</dbReference>